<evidence type="ECO:0000256" key="1">
    <source>
        <dbReference type="ARBA" id="ARBA00004141"/>
    </source>
</evidence>
<dbReference type="RefSeq" id="XP_018736139.1">
    <property type="nucleotide sequence ID" value="XM_018878880.1"/>
</dbReference>
<sequence>MSKFSDDIEKDVLSPNLSDEDLRQTEVHDLNWLDRLFQEKLNAEVRGIEHIPEEERHDVSYLNAGSMWLGANLVVATFSLGTLGITTFGCSFWDSVLTIIFFNILGALPVAYYSTFGPKLGLRQMVMSRFWFGYQGIRVVAFLNCIACIGWTAVNTMVSAQILHTVNNGSLPPWGGVLVITLASLLVAVFGYKIVHAFEKFAWIPNFIIFIIIAVRMSKTHSFDAGTLGSGPNEAAAVLSFGGTIFGYATGWSSYAADYTCYMPKSTSRIKVFFLILFGLSFPLLFAMILGAACATGINTNPRFASNYNDNQIGGLLYAIMVENSLHGFGQFCQVILALSTISNNIPNLYSLGLSAQTVWSGFRKVPRIAWSILGCGVSVALAIPAYYHFADVMSDFMDLIGYWLAFYSAICLSEHLIYRKSINNYDPLEYENKKTLPIGIAAIFAMCCGVAGAVVGMSQVWYVGPIAIKIGDTGFGGDIGFELAFAFAFIGFNSTRWLELKYFGR</sequence>
<evidence type="ECO:0000256" key="7">
    <source>
        <dbReference type="ARBA" id="ARBA00023136"/>
    </source>
</evidence>
<comment type="subcellular location">
    <subcellularLocation>
        <location evidence="1">Membrane</location>
        <topology evidence="1">Multi-pass membrane protein</topology>
    </subcellularLocation>
</comment>
<dbReference type="CDD" id="cd11484">
    <property type="entry name" value="SLC-NCS1sbd_CobB-like"/>
    <property type="match status" value="1"/>
</dbReference>
<dbReference type="GO" id="GO:0015856">
    <property type="term" value="P:cytosine transport"/>
    <property type="evidence" value="ECO:0007669"/>
    <property type="project" value="UniProtKB-ARBA"/>
</dbReference>
<feature type="transmembrane region" description="Helical" evidence="9">
    <location>
        <begin position="201"/>
        <end position="218"/>
    </location>
</feature>
<dbReference type="PIRSF" id="PIRSF002744">
    <property type="entry name" value="Pur-cyt_permease"/>
    <property type="match status" value="1"/>
</dbReference>
<feature type="transmembrane region" description="Helical" evidence="9">
    <location>
        <begin position="95"/>
        <end position="115"/>
    </location>
</feature>
<feature type="transmembrane region" description="Helical" evidence="9">
    <location>
        <begin position="369"/>
        <end position="388"/>
    </location>
</feature>
<evidence type="ECO:0000313" key="10">
    <source>
        <dbReference type="EMBL" id="ANB13662.1"/>
    </source>
</evidence>
<keyword evidence="6 9" id="KW-1133">Transmembrane helix</keyword>
<keyword evidence="5 9" id="KW-0812">Transmembrane</keyword>
<evidence type="ECO:0000256" key="6">
    <source>
        <dbReference type="ARBA" id="ARBA00022989"/>
    </source>
</evidence>
<dbReference type="EMBL" id="CP014501">
    <property type="protein sequence ID" value="ANB13662.1"/>
    <property type="molecule type" value="Genomic_DNA"/>
</dbReference>
<evidence type="ECO:0000256" key="2">
    <source>
        <dbReference type="ARBA" id="ARBA00008974"/>
    </source>
</evidence>
<protein>
    <submittedName>
        <fullName evidence="10">Fcy2p</fullName>
    </submittedName>
</protein>
<evidence type="ECO:0000313" key="11">
    <source>
        <dbReference type="Proteomes" id="UP000189580"/>
    </source>
</evidence>
<dbReference type="KEGG" id="slb:AWJ20_1961"/>
<feature type="transmembrane region" description="Helical" evidence="9">
    <location>
        <begin position="66"/>
        <end position="89"/>
    </location>
</feature>
<feature type="transmembrane region" description="Helical" evidence="9">
    <location>
        <begin position="272"/>
        <end position="298"/>
    </location>
</feature>
<evidence type="ECO:0000256" key="9">
    <source>
        <dbReference type="SAM" id="Phobius"/>
    </source>
</evidence>
<accession>A0A167E5G7</accession>
<keyword evidence="7 8" id="KW-0472">Membrane</keyword>
<feature type="transmembrane region" description="Helical" evidence="9">
    <location>
        <begin position="174"/>
        <end position="194"/>
    </location>
</feature>
<evidence type="ECO:0000256" key="4">
    <source>
        <dbReference type="ARBA" id="ARBA00022553"/>
    </source>
</evidence>
<organism evidence="10 11">
    <name type="scientific">Sugiyamaella lignohabitans</name>
    <dbReference type="NCBI Taxonomy" id="796027"/>
    <lineage>
        <taxon>Eukaryota</taxon>
        <taxon>Fungi</taxon>
        <taxon>Dikarya</taxon>
        <taxon>Ascomycota</taxon>
        <taxon>Saccharomycotina</taxon>
        <taxon>Dipodascomycetes</taxon>
        <taxon>Dipodascales</taxon>
        <taxon>Trichomonascaceae</taxon>
        <taxon>Sugiyamaella</taxon>
    </lineage>
</organism>
<keyword evidence="3 8" id="KW-0813">Transport</keyword>
<proteinExistence type="inferred from homology"/>
<dbReference type="PANTHER" id="PTHR31806">
    <property type="entry name" value="PURINE-CYTOSINE PERMEASE FCY2-RELATED"/>
    <property type="match status" value="1"/>
</dbReference>
<reference evidence="10 11" key="1">
    <citation type="submission" date="2016-02" db="EMBL/GenBank/DDBJ databases">
        <title>Complete genome sequence and transcriptome regulation of the pentose utilising yeast Sugiyamaella lignohabitans.</title>
        <authorList>
            <person name="Bellasio M."/>
            <person name="Peymann A."/>
            <person name="Valli M."/>
            <person name="Sipitzky M."/>
            <person name="Graf A."/>
            <person name="Sauer M."/>
            <person name="Marx H."/>
            <person name="Mattanovich D."/>
        </authorList>
    </citation>
    <scope>NUCLEOTIDE SEQUENCE [LARGE SCALE GENOMIC DNA]</scope>
    <source>
        <strain evidence="10 11">CBS 10342</strain>
    </source>
</reference>
<evidence type="ECO:0000256" key="8">
    <source>
        <dbReference type="PIRNR" id="PIRNR002744"/>
    </source>
</evidence>
<feature type="transmembrane region" description="Helical" evidence="9">
    <location>
        <begin position="238"/>
        <end position="260"/>
    </location>
</feature>
<dbReference type="Pfam" id="PF02133">
    <property type="entry name" value="Transp_cyt_pur"/>
    <property type="match status" value="1"/>
</dbReference>
<gene>
    <name evidence="10" type="primary">FCY2</name>
    <name evidence="10" type="ORF">AWJ20_1961</name>
</gene>
<dbReference type="GeneID" id="30033820"/>
<dbReference type="AlphaFoldDB" id="A0A167E5G7"/>
<dbReference type="GO" id="GO:0015205">
    <property type="term" value="F:nucleobase transmembrane transporter activity"/>
    <property type="evidence" value="ECO:0007669"/>
    <property type="project" value="TreeGrafter"/>
</dbReference>
<keyword evidence="4" id="KW-0597">Phosphoprotein</keyword>
<feature type="transmembrane region" description="Helical" evidence="9">
    <location>
        <begin position="476"/>
        <end position="493"/>
    </location>
</feature>
<dbReference type="InterPro" id="IPR001248">
    <property type="entry name" value="Pur-cyt_permease"/>
</dbReference>
<dbReference type="InterPro" id="IPR026030">
    <property type="entry name" value="Pur-cyt_permease_Fcy2/21/22"/>
</dbReference>
<dbReference type="PANTHER" id="PTHR31806:SF1">
    <property type="entry name" value="PURINE-CYTOSINE PERMEASE FCY2-RELATED"/>
    <property type="match status" value="1"/>
</dbReference>
<evidence type="ECO:0000256" key="3">
    <source>
        <dbReference type="ARBA" id="ARBA00022448"/>
    </source>
</evidence>
<name>A0A167E5G7_9ASCO</name>
<feature type="transmembrane region" description="Helical" evidence="9">
    <location>
        <begin position="136"/>
        <end position="154"/>
    </location>
</feature>
<dbReference type="OrthoDB" id="2116389at2759"/>
<keyword evidence="11" id="KW-1185">Reference proteome</keyword>
<dbReference type="GO" id="GO:0005886">
    <property type="term" value="C:plasma membrane"/>
    <property type="evidence" value="ECO:0007669"/>
    <property type="project" value="TreeGrafter"/>
</dbReference>
<feature type="transmembrane region" description="Helical" evidence="9">
    <location>
        <begin position="400"/>
        <end position="419"/>
    </location>
</feature>
<dbReference type="Proteomes" id="UP000189580">
    <property type="component" value="Chromosome a"/>
</dbReference>
<dbReference type="FunFam" id="1.10.4160.10:FF:000002">
    <property type="entry name" value="Purine-cytosine permease fcyB"/>
    <property type="match status" value="1"/>
</dbReference>
<dbReference type="GO" id="GO:0000329">
    <property type="term" value="C:fungal-type vacuole membrane"/>
    <property type="evidence" value="ECO:0007669"/>
    <property type="project" value="TreeGrafter"/>
</dbReference>
<dbReference type="Gene3D" id="1.10.4160.10">
    <property type="entry name" value="Hydantoin permease"/>
    <property type="match status" value="1"/>
</dbReference>
<comment type="similarity">
    <text evidence="2 8">Belongs to the purine-cytosine permease (2.A.39) family.</text>
</comment>
<feature type="transmembrane region" description="Helical" evidence="9">
    <location>
        <begin position="439"/>
        <end position="464"/>
    </location>
</feature>
<evidence type="ECO:0000256" key="5">
    <source>
        <dbReference type="ARBA" id="ARBA00022692"/>
    </source>
</evidence>